<accession>A0AA36JL04</accession>
<evidence type="ECO:0000313" key="3">
    <source>
        <dbReference type="EMBL" id="CAJ1408168.1"/>
    </source>
</evidence>
<feature type="domain" description="Chalcone isomerase" evidence="2">
    <location>
        <begin position="50"/>
        <end position="204"/>
    </location>
</feature>
<dbReference type="Gene3D" id="3.50.70.10">
    <property type="match status" value="1"/>
</dbReference>
<dbReference type="SUPFAM" id="SSF54626">
    <property type="entry name" value="Chalcone isomerase"/>
    <property type="match status" value="1"/>
</dbReference>
<evidence type="ECO:0000313" key="4">
    <source>
        <dbReference type="Proteomes" id="UP001178507"/>
    </source>
</evidence>
<keyword evidence="1" id="KW-0732">Signal</keyword>
<protein>
    <recommendedName>
        <fullName evidence="2">Chalcone isomerase domain-containing protein</fullName>
    </recommendedName>
</protein>
<dbReference type="Pfam" id="PF16036">
    <property type="entry name" value="Chalcone_3"/>
    <property type="match status" value="1"/>
</dbReference>
<dbReference type="InterPro" id="IPR016087">
    <property type="entry name" value="Chalcone_isomerase"/>
</dbReference>
<evidence type="ECO:0000256" key="1">
    <source>
        <dbReference type="SAM" id="SignalP"/>
    </source>
</evidence>
<dbReference type="Proteomes" id="UP001178507">
    <property type="component" value="Unassembled WGS sequence"/>
</dbReference>
<dbReference type="PANTHER" id="PTHR47698">
    <property type="entry name" value="FATTY-ACID-BINDING PROTEIN 3, CHLOROPLASTIC"/>
    <property type="match status" value="1"/>
</dbReference>
<comment type="caution">
    <text evidence="3">The sequence shown here is derived from an EMBL/GenBank/DDBJ whole genome shotgun (WGS) entry which is preliminary data.</text>
</comment>
<feature type="signal peptide" evidence="1">
    <location>
        <begin position="1"/>
        <end position="30"/>
    </location>
</feature>
<dbReference type="AlphaFoldDB" id="A0AA36JL04"/>
<dbReference type="InterPro" id="IPR036298">
    <property type="entry name" value="Chalcone_isomerase_sf"/>
</dbReference>
<proteinExistence type="predicted"/>
<sequence length="212" mass="23437">MGRAMAKWRHPLLVLLLGLSVWSFWESLCAVEVKEPLTGAAFPQEMGKQQLVASGVRRKYGLKVYAVAFYLDGSSRLWGPSGHVTARRVVKEAPGRASLRIVITSSLVTKQKLSQGLRESLRPRLLNLVQLAEAEEVLQEFEEALAKGPPLKRGTELVFTLKQSGLRLQMGKRYAAEIAGKAIVEALLATYVDAKAVAPEFKEHIFQGLARK</sequence>
<dbReference type="EMBL" id="CAUJNA010003705">
    <property type="protein sequence ID" value="CAJ1408168.1"/>
    <property type="molecule type" value="Genomic_DNA"/>
</dbReference>
<keyword evidence="4" id="KW-1185">Reference proteome</keyword>
<dbReference type="PANTHER" id="PTHR47698:SF2">
    <property type="entry name" value="FATTY-ACID-BINDING PROTEIN 3, CHLOROPLASTIC"/>
    <property type="match status" value="1"/>
</dbReference>
<dbReference type="InterPro" id="IPR016088">
    <property type="entry name" value="Chalcone_isomerase_3-sand"/>
</dbReference>
<organism evidence="3 4">
    <name type="scientific">Effrenium voratum</name>
    <dbReference type="NCBI Taxonomy" id="2562239"/>
    <lineage>
        <taxon>Eukaryota</taxon>
        <taxon>Sar</taxon>
        <taxon>Alveolata</taxon>
        <taxon>Dinophyceae</taxon>
        <taxon>Suessiales</taxon>
        <taxon>Symbiodiniaceae</taxon>
        <taxon>Effrenium</taxon>
    </lineage>
</organism>
<name>A0AA36JL04_9DINO</name>
<dbReference type="GO" id="GO:0016872">
    <property type="term" value="F:intramolecular lyase activity"/>
    <property type="evidence" value="ECO:0007669"/>
    <property type="project" value="InterPro"/>
</dbReference>
<gene>
    <name evidence="3" type="ORF">EVOR1521_LOCUS29672</name>
</gene>
<feature type="chain" id="PRO_5041447901" description="Chalcone isomerase domain-containing protein" evidence="1">
    <location>
        <begin position="31"/>
        <end position="212"/>
    </location>
</feature>
<reference evidence="3" key="1">
    <citation type="submission" date="2023-08" db="EMBL/GenBank/DDBJ databases">
        <authorList>
            <person name="Chen Y."/>
            <person name="Shah S."/>
            <person name="Dougan E. K."/>
            <person name="Thang M."/>
            <person name="Chan C."/>
        </authorList>
    </citation>
    <scope>NUCLEOTIDE SEQUENCE</scope>
</reference>
<evidence type="ECO:0000259" key="2">
    <source>
        <dbReference type="Pfam" id="PF16036"/>
    </source>
</evidence>